<dbReference type="InterPro" id="IPR006963">
    <property type="entry name" value="Mopterin_OxRdtase_4Fe-4S_dom"/>
</dbReference>
<dbReference type="RefSeq" id="WP_166270987.1">
    <property type="nucleotide sequence ID" value="NZ_CP048029.1"/>
</dbReference>
<evidence type="ECO:0000256" key="8">
    <source>
        <dbReference type="ARBA" id="ARBA00023002"/>
    </source>
</evidence>
<evidence type="ECO:0000256" key="4">
    <source>
        <dbReference type="ARBA" id="ARBA00022485"/>
    </source>
</evidence>
<dbReference type="SUPFAM" id="SSF50692">
    <property type="entry name" value="ADC-like"/>
    <property type="match status" value="1"/>
</dbReference>
<dbReference type="Proteomes" id="UP000502699">
    <property type="component" value="Chromosome"/>
</dbReference>
<evidence type="ECO:0000259" key="11">
    <source>
        <dbReference type="PROSITE" id="PS51669"/>
    </source>
</evidence>
<evidence type="ECO:0000256" key="3">
    <source>
        <dbReference type="ARBA" id="ARBA00010312"/>
    </source>
</evidence>
<dbReference type="GO" id="GO:0016491">
    <property type="term" value="F:oxidoreductase activity"/>
    <property type="evidence" value="ECO:0007669"/>
    <property type="project" value="UniProtKB-KW"/>
</dbReference>
<keyword evidence="10" id="KW-0411">Iron-sulfur</keyword>
<dbReference type="Gene3D" id="3.40.228.10">
    <property type="entry name" value="Dimethylsulfoxide Reductase, domain 2"/>
    <property type="match status" value="1"/>
</dbReference>
<dbReference type="KEGG" id="cjap:GWK36_09825"/>
<comment type="cofactor">
    <cofactor evidence="2">
        <name>[4Fe-4S] cluster</name>
        <dbReference type="ChEBI" id="CHEBI:49883"/>
    </cofactor>
</comment>
<evidence type="ECO:0000256" key="1">
    <source>
        <dbReference type="ARBA" id="ARBA00001942"/>
    </source>
</evidence>
<dbReference type="GO" id="GO:0046872">
    <property type="term" value="F:metal ion binding"/>
    <property type="evidence" value="ECO:0007669"/>
    <property type="project" value="UniProtKB-KW"/>
</dbReference>
<dbReference type="NCBIfam" id="TIGR01409">
    <property type="entry name" value="TAT_signal_seq"/>
    <property type="match status" value="1"/>
</dbReference>
<dbReference type="InterPro" id="IPR019546">
    <property type="entry name" value="TAT_signal_bac_arc"/>
</dbReference>
<dbReference type="InterPro" id="IPR006311">
    <property type="entry name" value="TAT_signal"/>
</dbReference>
<dbReference type="InterPro" id="IPR006655">
    <property type="entry name" value="Mopterin_OxRdtase_prok_CS"/>
</dbReference>
<organism evidence="12 13">
    <name type="scientific">Caldichromatium japonicum</name>
    <dbReference type="NCBI Taxonomy" id="2699430"/>
    <lineage>
        <taxon>Bacteria</taxon>
        <taxon>Pseudomonadati</taxon>
        <taxon>Pseudomonadota</taxon>
        <taxon>Gammaproteobacteria</taxon>
        <taxon>Chromatiales</taxon>
        <taxon>Chromatiaceae</taxon>
        <taxon>Caldichromatium</taxon>
    </lineage>
</organism>
<dbReference type="Pfam" id="PF01568">
    <property type="entry name" value="Molydop_binding"/>
    <property type="match status" value="1"/>
</dbReference>
<evidence type="ECO:0000313" key="12">
    <source>
        <dbReference type="EMBL" id="QIK38225.1"/>
    </source>
</evidence>
<gene>
    <name evidence="12" type="ORF">GWK36_09825</name>
</gene>
<comment type="cofactor">
    <cofactor evidence="1">
        <name>Mo-bis(molybdopterin guanine dinucleotide)</name>
        <dbReference type="ChEBI" id="CHEBI:60539"/>
    </cofactor>
</comment>
<dbReference type="PROSITE" id="PS00551">
    <property type="entry name" value="MOLYBDOPTERIN_PROK_1"/>
    <property type="match status" value="1"/>
</dbReference>
<evidence type="ECO:0000256" key="7">
    <source>
        <dbReference type="ARBA" id="ARBA00022729"/>
    </source>
</evidence>
<keyword evidence="5" id="KW-0500">Molybdenum</keyword>
<keyword evidence="7" id="KW-0732">Signal</keyword>
<dbReference type="Gene3D" id="2.40.40.20">
    <property type="match status" value="1"/>
</dbReference>
<dbReference type="InterPro" id="IPR006656">
    <property type="entry name" value="Mopterin_OxRdtase"/>
</dbReference>
<dbReference type="SUPFAM" id="SSF53706">
    <property type="entry name" value="Formate dehydrogenase/DMSO reductase, domains 1-3"/>
    <property type="match status" value="1"/>
</dbReference>
<dbReference type="PROSITE" id="PS51669">
    <property type="entry name" value="4FE4S_MOW_BIS_MGD"/>
    <property type="match status" value="1"/>
</dbReference>
<dbReference type="GO" id="GO:0043546">
    <property type="term" value="F:molybdopterin cofactor binding"/>
    <property type="evidence" value="ECO:0007669"/>
    <property type="project" value="InterPro"/>
</dbReference>
<dbReference type="EMBL" id="CP048029">
    <property type="protein sequence ID" value="QIK38225.1"/>
    <property type="molecule type" value="Genomic_DNA"/>
</dbReference>
<keyword evidence="9" id="KW-0408">Iron</keyword>
<keyword evidence="13" id="KW-1185">Reference proteome</keyword>
<sequence>MAWSIPRLSRRAFLKTTGLGAAGLTLLSPATQLVKDAAAEEEEAKEEIYYSICNFCSSLCNLRVTTRTHKGKKRVVKLDGNPYSTLNRGKICARGQAGLRQTYDTDRIKTPMIRVKGRKRGDYAFRPASWEEAYDYIAKKVQAARIKPWEWTMVGGWTSCVFYMNWAVPFAMANEIPNIVASPMQHCVTTGHLGTDMVTGNFNIHDEVLPDFDNAKYILLVANNASIGAVSTCRMVRFAQGRKKGAKIVALDPRRSETAAKADEWIPIKPGTDLAFLLAMMRILMSDGLYDGDFLCRHTNMPFLAYRDEAGELRLLSDAEGRPQVLVEGAAQVRVLPKFTNDNQRDIEGHTFTPALTTPKGFSLDGRAVMTVFEAQLQELAPYTPEWAAEITGIPAQDIRRIAYEFGTTRPAIIDPGWHGARFGNVMMLRRVQAMIQALTGGIDRVGGWINSGEVHHKAAHMYEAMEHGYEMGSPLASLAGMAFAKMVINALSKGENFSHGRPGWTWAWNAQEQAAGRFNVALPVMTDSGLKESVEGRVKFKGEPYLTRAFLINASNPVRHYYPDTRWKETLAHENVELVVLIDVLPSDTALYADVILPNTTYLERDEPTLYGNGVNHDLALTTRYAAIPPLYDTEEAADILLKMTEIISGNTDTFHDWVEKLTGLRAEPIKAALARNRQKMKKGAYQQACREVAFAQTADRLGVTPQHIDEVLRAKGVYHEMDRDTVLARYAMPAKLPVPTESGRIEFYSSLMCQLRDGGHTEPNFSVLATYIPVKLRSGSPQEVAAPLAKDEFYFTYGKTPTVSHGSTNSNNPVLAAINEFKTDVYKGVWIHPSRAQALGIRMGDRIQITNTQSGQQTTGHAYVTRLIHPDVLFVYSSFGVENKALSRTHGEGTATSKLIPYQVEPVVAGFRSQEFTVRVTRL</sequence>
<feature type="domain" description="4Fe-4S Mo/W bis-MGD-type" evidence="11">
    <location>
        <begin position="46"/>
        <end position="106"/>
    </location>
</feature>
<dbReference type="InterPro" id="IPR027467">
    <property type="entry name" value="MopterinOxRdtase_cofactor_BS"/>
</dbReference>
<proteinExistence type="inferred from homology"/>
<dbReference type="PANTHER" id="PTHR43742:SF9">
    <property type="entry name" value="TETRATHIONATE REDUCTASE SUBUNIT A"/>
    <property type="match status" value="1"/>
</dbReference>
<reference evidence="13" key="1">
    <citation type="submission" date="2020-01" db="EMBL/GenBank/DDBJ databases">
        <title>Caldichromatium gen. nov., sp. nov., a thermophilic purple sulfur bacterium member of the family Chromatiaceae isolated from Nakabusa hot spring, Japan.</title>
        <authorList>
            <person name="Saini M.K."/>
            <person name="Hanada S."/>
            <person name="Tank M."/>
        </authorList>
    </citation>
    <scope>NUCLEOTIDE SEQUENCE [LARGE SCALE GENOMIC DNA]</scope>
    <source>
        <strain evidence="13">No.7</strain>
    </source>
</reference>
<dbReference type="PANTHER" id="PTHR43742">
    <property type="entry name" value="TRIMETHYLAMINE-N-OXIDE REDUCTASE"/>
    <property type="match status" value="1"/>
</dbReference>
<dbReference type="AlphaFoldDB" id="A0A6G7VEA9"/>
<dbReference type="PROSITE" id="PS51318">
    <property type="entry name" value="TAT"/>
    <property type="match status" value="1"/>
</dbReference>
<evidence type="ECO:0000256" key="2">
    <source>
        <dbReference type="ARBA" id="ARBA00001966"/>
    </source>
</evidence>
<dbReference type="CDD" id="cd02778">
    <property type="entry name" value="MopB_CT_Thiosulfate-R-like"/>
    <property type="match status" value="1"/>
</dbReference>
<protein>
    <submittedName>
        <fullName evidence="12">Molybdopterin-dependent oxidoreductase</fullName>
    </submittedName>
</protein>
<keyword evidence="6" id="KW-0479">Metal-binding</keyword>
<accession>A0A6G7VEA9</accession>
<dbReference type="SMART" id="SM00926">
    <property type="entry name" value="Molybdop_Fe4S4"/>
    <property type="match status" value="1"/>
</dbReference>
<dbReference type="Gene3D" id="3.40.50.740">
    <property type="match status" value="1"/>
</dbReference>
<evidence type="ECO:0000256" key="10">
    <source>
        <dbReference type="ARBA" id="ARBA00023014"/>
    </source>
</evidence>
<dbReference type="Pfam" id="PF04879">
    <property type="entry name" value="Molybdop_Fe4S4"/>
    <property type="match status" value="1"/>
</dbReference>
<dbReference type="InterPro" id="IPR009010">
    <property type="entry name" value="Asp_de-COase-like_dom_sf"/>
</dbReference>
<dbReference type="Pfam" id="PF00384">
    <property type="entry name" value="Molybdopterin"/>
    <property type="match status" value="1"/>
</dbReference>
<evidence type="ECO:0000256" key="6">
    <source>
        <dbReference type="ARBA" id="ARBA00022723"/>
    </source>
</evidence>
<comment type="similarity">
    <text evidence="3">Belongs to the prokaryotic molybdopterin-containing oxidoreductase family.</text>
</comment>
<dbReference type="GO" id="GO:0051539">
    <property type="term" value="F:4 iron, 4 sulfur cluster binding"/>
    <property type="evidence" value="ECO:0007669"/>
    <property type="project" value="UniProtKB-KW"/>
</dbReference>
<keyword evidence="8" id="KW-0560">Oxidoreductase</keyword>
<dbReference type="InterPro" id="IPR006657">
    <property type="entry name" value="MoPterin_dinucl-bd_dom"/>
</dbReference>
<dbReference type="PROSITE" id="PS00490">
    <property type="entry name" value="MOLYBDOPTERIN_PROK_2"/>
    <property type="match status" value="1"/>
</dbReference>
<evidence type="ECO:0000256" key="9">
    <source>
        <dbReference type="ARBA" id="ARBA00023004"/>
    </source>
</evidence>
<evidence type="ECO:0000313" key="13">
    <source>
        <dbReference type="Proteomes" id="UP000502699"/>
    </source>
</evidence>
<dbReference type="Gene3D" id="3.30.200.210">
    <property type="match status" value="1"/>
</dbReference>
<dbReference type="InterPro" id="IPR050612">
    <property type="entry name" value="Prok_Mopterin_Oxidored"/>
</dbReference>
<evidence type="ECO:0000256" key="5">
    <source>
        <dbReference type="ARBA" id="ARBA00022505"/>
    </source>
</evidence>
<keyword evidence="4" id="KW-0004">4Fe-4S</keyword>
<name>A0A6G7VEA9_9GAMM</name>